<dbReference type="InterPro" id="IPR005936">
    <property type="entry name" value="FtsH"/>
</dbReference>
<evidence type="ECO:0000256" key="10">
    <source>
        <dbReference type="ARBA" id="ARBA00022833"/>
    </source>
</evidence>
<dbReference type="InterPro" id="IPR000642">
    <property type="entry name" value="Peptidase_M41"/>
</dbReference>
<evidence type="ECO:0000256" key="9">
    <source>
        <dbReference type="ARBA" id="ARBA00022801"/>
    </source>
</evidence>
<gene>
    <name evidence="19" type="primary">ftsH3</name>
    <name evidence="16" type="synonym">ftsH</name>
    <name evidence="19" type="ORF">Mcate_02380</name>
</gene>
<evidence type="ECO:0000256" key="11">
    <source>
        <dbReference type="ARBA" id="ARBA00022840"/>
    </source>
</evidence>
<keyword evidence="14 16" id="KW-0472">Membrane</keyword>
<dbReference type="FunFam" id="1.10.8.60:FF:000001">
    <property type="entry name" value="ATP-dependent zinc metalloprotease FtsH"/>
    <property type="match status" value="1"/>
</dbReference>
<dbReference type="RefSeq" id="WP_063843394.1">
    <property type="nucleotide sequence ID" value="NZ_JBHSXZ010000029.1"/>
</dbReference>
<keyword evidence="7 16" id="KW-0479">Metal-binding</keyword>
<evidence type="ECO:0000256" key="12">
    <source>
        <dbReference type="ARBA" id="ARBA00022989"/>
    </source>
</evidence>
<dbReference type="FunFam" id="1.20.58.760:FF:000001">
    <property type="entry name" value="ATP-dependent zinc metalloprotease FtsH"/>
    <property type="match status" value="1"/>
</dbReference>
<dbReference type="GO" id="GO:0005886">
    <property type="term" value="C:plasma membrane"/>
    <property type="evidence" value="ECO:0007669"/>
    <property type="project" value="UniProtKB-SubCell"/>
</dbReference>
<dbReference type="PROSITE" id="PS00674">
    <property type="entry name" value="AAA"/>
    <property type="match status" value="1"/>
</dbReference>
<name>A0A399DU05_9DEIN</name>
<feature type="domain" description="AAA+ ATPase" evidence="18">
    <location>
        <begin position="198"/>
        <end position="337"/>
    </location>
</feature>
<feature type="binding site" evidence="16">
    <location>
        <begin position="206"/>
        <end position="213"/>
    </location>
    <ligand>
        <name>ATP</name>
        <dbReference type="ChEBI" id="CHEBI:30616"/>
    </ligand>
</feature>
<evidence type="ECO:0000256" key="8">
    <source>
        <dbReference type="ARBA" id="ARBA00022741"/>
    </source>
</evidence>
<dbReference type="InterPro" id="IPR027417">
    <property type="entry name" value="P-loop_NTPase"/>
</dbReference>
<comment type="caution">
    <text evidence="19">The sequence shown here is derived from an EMBL/GenBank/DDBJ whole genome shotgun (WGS) entry which is preliminary data.</text>
</comment>
<keyword evidence="3 16" id="KW-1003">Cell membrane</keyword>
<comment type="similarity">
    <text evidence="17">Belongs to the AAA ATPase family.</text>
</comment>
<dbReference type="GO" id="GO:0004176">
    <property type="term" value="F:ATP-dependent peptidase activity"/>
    <property type="evidence" value="ECO:0007669"/>
    <property type="project" value="InterPro"/>
</dbReference>
<feature type="binding site" evidence="16">
    <location>
        <position position="503"/>
    </location>
    <ligand>
        <name>Zn(2+)</name>
        <dbReference type="ChEBI" id="CHEBI:29105"/>
        <note>catalytic</note>
    </ligand>
</feature>
<evidence type="ECO:0000256" key="14">
    <source>
        <dbReference type="ARBA" id="ARBA00023136"/>
    </source>
</evidence>
<evidence type="ECO:0000259" key="18">
    <source>
        <dbReference type="SMART" id="SM00382"/>
    </source>
</evidence>
<dbReference type="Pfam" id="PF06480">
    <property type="entry name" value="FtsH_ext"/>
    <property type="match status" value="1"/>
</dbReference>
<comment type="subcellular location">
    <subcellularLocation>
        <location evidence="16">Cell membrane</location>
        <topology evidence="16">Multi-pass membrane protein</topology>
        <orientation evidence="16">Cytoplasmic side</orientation>
    </subcellularLocation>
    <subcellularLocation>
        <location evidence="1">Membrane</location>
    </subcellularLocation>
</comment>
<dbReference type="GO" id="GO:0006508">
    <property type="term" value="P:proteolysis"/>
    <property type="evidence" value="ECO:0007669"/>
    <property type="project" value="UniProtKB-KW"/>
</dbReference>
<keyword evidence="13 16" id="KW-0482">Metalloprotease</keyword>
<evidence type="ECO:0000256" key="16">
    <source>
        <dbReference type="HAMAP-Rule" id="MF_01458"/>
    </source>
</evidence>
<evidence type="ECO:0000256" key="5">
    <source>
        <dbReference type="ARBA" id="ARBA00022670"/>
    </source>
</evidence>
<reference evidence="19 20" key="1">
    <citation type="submission" date="2018-08" db="EMBL/GenBank/DDBJ databases">
        <title>Meiothermus cateniformans JCM 15151 genome sequencing project.</title>
        <authorList>
            <person name="Da Costa M.S."/>
            <person name="Albuquerque L."/>
            <person name="Raposo P."/>
            <person name="Froufe H.J.C."/>
            <person name="Barroso C.S."/>
            <person name="Egas C."/>
        </authorList>
    </citation>
    <scope>NUCLEOTIDE SEQUENCE [LARGE SCALE GENOMIC DNA]</scope>
    <source>
        <strain evidence="19 20">JCM 15151</strain>
    </source>
</reference>
<dbReference type="Pfam" id="PF00004">
    <property type="entry name" value="AAA"/>
    <property type="match status" value="1"/>
</dbReference>
<organism evidence="19 20">
    <name type="scientific">Meiothermus taiwanensis</name>
    <dbReference type="NCBI Taxonomy" id="172827"/>
    <lineage>
        <taxon>Bacteria</taxon>
        <taxon>Thermotogati</taxon>
        <taxon>Deinococcota</taxon>
        <taxon>Deinococci</taxon>
        <taxon>Thermales</taxon>
        <taxon>Thermaceae</taxon>
        <taxon>Meiothermus</taxon>
    </lineage>
</organism>
<evidence type="ECO:0000256" key="1">
    <source>
        <dbReference type="ARBA" id="ARBA00004370"/>
    </source>
</evidence>
<dbReference type="AlphaFoldDB" id="A0A399DU05"/>
<comment type="function">
    <text evidence="16">Acts as a processive, ATP-dependent zinc metallopeptidase for both cytoplasmic and membrane proteins. Plays a role in the quality control of integral membrane proteins.</text>
</comment>
<evidence type="ECO:0000313" key="20">
    <source>
        <dbReference type="Proteomes" id="UP000266089"/>
    </source>
</evidence>
<dbReference type="CDD" id="cd19501">
    <property type="entry name" value="RecA-like_FtsH"/>
    <property type="match status" value="1"/>
</dbReference>
<evidence type="ECO:0000256" key="7">
    <source>
        <dbReference type="ARBA" id="ARBA00022723"/>
    </source>
</evidence>
<feature type="binding site" evidence="16">
    <location>
        <position position="432"/>
    </location>
    <ligand>
        <name>Zn(2+)</name>
        <dbReference type="ChEBI" id="CHEBI:29105"/>
        <note>catalytic</note>
    </ligand>
</feature>
<keyword evidence="11 16" id="KW-0067">ATP-binding</keyword>
<evidence type="ECO:0000313" key="19">
    <source>
        <dbReference type="EMBL" id="RIH75139.1"/>
    </source>
</evidence>
<dbReference type="InterPro" id="IPR041569">
    <property type="entry name" value="AAA_lid_3"/>
</dbReference>
<proteinExistence type="inferred from homology"/>
<dbReference type="SUPFAM" id="SSF140990">
    <property type="entry name" value="FtsH protease domain-like"/>
    <property type="match status" value="1"/>
</dbReference>
<dbReference type="EMBL" id="QWKX01000078">
    <property type="protein sequence ID" value="RIH75139.1"/>
    <property type="molecule type" value="Genomic_DNA"/>
</dbReference>
<dbReference type="Gene3D" id="3.40.50.300">
    <property type="entry name" value="P-loop containing nucleotide triphosphate hydrolases"/>
    <property type="match status" value="1"/>
</dbReference>
<accession>A0A399DU05</accession>
<dbReference type="GO" id="GO:0030163">
    <property type="term" value="P:protein catabolic process"/>
    <property type="evidence" value="ECO:0007669"/>
    <property type="project" value="UniProtKB-UniRule"/>
</dbReference>
<comment type="cofactor">
    <cofactor evidence="16">
        <name>Zn(2+)</name>
        <dbReference type="ChEBI" id="CHEBI:29105"/>
    </cofactor>
    <text evidence="16">Binds 1 zinc ion per subunit.</text>
</comment>
<evidence type="ECO:0000256" key="15">
    <source>
        <dbReference type="ARBA" id="ARBA00061570"/>
    </source>
</evidence>
<dbReference type="GO" id="GO:0004222">
    <property type="term" value="F:metalloendopeptidase activity"/>
    <property type="evidence" value="ECO:0007669"/>
    <property type="project" value="InterPro"/>
</dbReference>
<evidence type="ECO:0000256" key="6">
    <source>
        <dbReference type="ARBA" id="ARBA00022692"/>
    </source>
</evidence>
<dbReference type="SMART" id="SM00382">
    <property type="entry name" value="AAA"/>
    <property type="match status" value="1"/>
</dbReference>
<evidence type="ECO:0000256" key="3">
    <source>
        <dbReference type="ARBA" id="ARBA00022475"/>
    </source>
</evidence>
<keyword evidence="9 16" id="KW-0378">Hydrolase</keyword>
<dbReference type="InterPro" id="IPR003959">
    <property type="entry name" value="ATPase_AAA_core"/>
</dbReference>
<dbReference type="InterPro" id="IPR011546">
    <property type="entry name" value="Pept_M41_FtsH_extracell"/>
</dbReference>
<dbReference type="OrthoDB" id="9809379at2"/>
<keyword evidence="4" id="KW-0997">Cell inner membrane</keyword>
<dbReference type="FunFam" id="3.40.50.300:FF:000001">
    <property type="entry name" value="ATP-dependent zinc metalloprotease FtsH"/>
    <property type="match status" value="1"/>
</dbReference>
<dbReference type="Gene3D" id="1.10.8.60">
    <property type="match status" value="1"/>
</dbReference>
<dbReference type="Gene3D" id="3.30.720.210">
    <property type="match status" value="1"/>
</dbReference>
<sequence length="622" mass="68971">MPTRINPWSLLVVFILAYWLFTLFGGGNNARTSIPYSDFITYIEQGKVARVILQEGRINGFFKAPERIRVGNNTETTDRFTVIALPAGYSDPQFTNLLRQNGVVIENRLPSIWPQLLYTLLPIAALIGFWWFFFMRSQGGAGQVMQFGQSRARQYGKERRVNTTFKDVAGHHEAKRELMEVVDFLKNPQKYIAIGAEIPKGVLLVGPPGTGKTLLTRAVAGEAGVPFFSVSASEFMEMFVGVGASRVRTLFDEARRNAPAIIFIDELDSIGRKRGAGIGGGHDEREQTLNQILSEMDGFEKDTSVIVLAATNRPDILDPALLRPGRFDRQVVIGLPTLEERKEILQVHMRGKKFAPDVDVNNLARLTPQFSGADLKNLVNEAALQAARENASEITNAHFQAALDKIMLGLERGTLKLNEQEKRAVAYHEAGHAIVGEELPYADKTEKVSIVPRGMALGVRWSRPEERILMSKEHLEDTLAMTLAGRAAEELFVGTITTGAANDFKQATSLAKQMVLDWGMGDHFKNVAWGSNTGPIFLGEEIAKKQDHSEETSRLIDADIRAILDRAYERAKQVLSENAKAVHQLAAELLDTEIVQGERVREIIAQSKQPEAVAPTAFKPEV</sequence>
<dbReference type="PANTHER" id="PTHR23076">
    <property type="entry name" value="METALLOPROTEASE M41 FTSH"/>
    <property type="match status" value="1"/>
</dbReference>
<dbReference type="Gene3D" id="1.20.58.760">
    <property type="entry name" value="Peptidase M41"/>
    <property type="match status" value="1"/>
</dbReference>
<dbReference type="InterPro" id="IPR003593">
    <property type="entry name" value="AAA+_ATPase"/>
</dbReference>
<evidence type="ECO:0000256" key="2">
    <source>
        <dbReference type="ARBA" id="ARBA00010044"/>
    </source>
</evidence>
<comment type="similarity">
    <text evidence="2 16">In the C-terminal section; belongs to the peptidase M41 family.</text>
</comment>
<feature type="binding site" evidence="16">
    <location>
        <position position="428"/>
    </location>
    <ligand>
        <name>Zn(2+)</name>
        <dbReference type="ChEBI" id="CHEBI:29105"/>
        <note>catalytic</note>
    </ligand>
</feature>
<dbReference type="Pfam" id="PF17862">
    <property type="entry name" value="AAA_lid_3"/>
    <property type="match status" value="1"/>
</dbReference>
<evidence type="ECO:0000256" key="4">
    <source>
        <dbReference type="ARBA" id="ARBA00022519"/>
    </source>
</evidence>
<comment type="subunit">
    <text evidence="16">Homohexamer.</text>
</comment>
<dbReference type="InterPro" id="IPR037219">
    <property type="entry name" value="Peptidase_M41-like"/>
</dbReference>
<dbReference type="SUPFAM" id="SSF52540">
    <property type="entry name" value="P-loop containing nucleoside triphosphate hydrolases"/>
    <property type="match status" value="1"/>
</dbReference>
<evidence type="ECO:0000256" key="13">
    <source>
        <dbReference type="ARBA" id="ARBA00023049"/>
    </source>
</evidence>
<keyword evidence="8 16" id="KW-0547">Nucleotide-binding</keyword>
<feature type="transmembrane region" description="Helical" evidence="16">
    <location>
        <begin position="116"/>
        <end position="134"/>
    </location>
</feature>
<protein>
    <recommendedName>
        <fullName evidence="16">ATP-dependent zinc metalloprotease FtsH</fullName>
        <ecNumber evidence="16">3.4.24.-</ecNumber>
    </recommendedName>
</protein>
<keyword evidence="5 16" id="KW-0645">Protease</keyword>
<dbReference type="HAMAP" id="MF_01458">
    <property type="entry name" value="FtsH"/>
    <property type="match status" value="1"/>
</dbReference>
<dbReference type="Proteomes" id="UP000266089">
    <property type="component" value="Unassembled WGS sequence"/>
</dbReference>
<comment type="similarity">
    <text evidence="15 16">In the central section; belongs to the AAA ATPase family.</text>
</comment>
<keyword evidence="6 16" id="KW-0812">Transmembrane</keyword>
<dbReference type="GO" id="GO:0008270">
    <property type="term" value="F:zinc ion binding"/>
    <property type="evidence" value="ECO:0007669"/>
    <property type="project" value="UniProtKB-UniRule"/>
</dbReference>
<evidence type="ECO:0000256" key="17">
    <source>
        <dbReference type="RuleBase" id="RU003651"/>
    </source>
</evidence>
<feature type="active site" evidence="16">
    <location>
        <position position="429"/>
    </location>
</feature>
<dbReference type="GO" id="GO:0005524">
    <property type="term" value="F:ATP binding"/>
    <property type="evidence" value="ECO:0007669"/>
    <property type="project" value="UniProtKB-UniRule"/>
</dbReference>
<dbReference type="EC" id="3.4.24.-" evidence="16"/>
<dbReference type="GO" id="GO:0016887">
    <property type="term" value="F:ATP hydrolysis activity"/>
    <property type="evidence" value="ECO:0007669"/>
    <property type="project" value="UniProtKB-UniRule"/>
</dbReference>
<dbReference type="Pfam" id="PF01434">
    <property type="entry name" value="Peptidase_M41"/>
    <property type="match status" value="1"/>
</dbReference>
<keyword evidence="12 16" id="KW-1133">Transmembrane helix</keyword>
<keyword evidence="10 16" id="KW-0862">Zinc</keyword>
<dbReference type="PANTHER" id="PTHR23076:SF97">
    <property type="entry name" value="ATP-DEPENDENT ZINC METALLOPROTEASE YME1L1"/>
    <property type="match status" value="1"/>
</dbReference>
<dbReference type="NCBIfam" id="TIGR01241">
    <property type="entry name" value="FtsH_fam"/>
    <property type="match status" value="1"/>
</dbReference>
<dbReference type="InterPro" id="IPR003960">
    <property type="entry name" value="ATPase_AAA_CS"/>
</dbReference>
<feature type="transmembrane region" description="Helical" evidence="16">
    <location>
        <begin position="6"/>
        <end position="24"/>
    </location>
</feature>